<accession>A0AAQ2HFN4</accession>
<sequence>MQRIIDQIIEGSGLSKSALAARSGLARSTQYRIRDGLVDPAIGTVRELALAAGFELVLSLAPLSDPDAARAARVILDPLYEASYLLTTGTTGEAKKVDEWVERLRRWVPDGNPVDIVSQAGQSSSLLHRPGTVFLRGHVTELKLASAGDFSQQEWLISGAAVIDRIGVPDDEGALYGGALPGTSACPYIVHTADTHRFARLLDNMETVRPNKANVIIAEYTAGVEVDSWEDGKIKLAAPIQGLLDAFGIRGALGIAAERIARSW</sequence>
<comment type="caution">
    <text evidence="1">The sequence shown here is derived from an EMBL/GenBank/DDBJ whole genome shotgun (WGS) entry which is preliminary data.</text>
</comment>
<evidence type="ECO:0000313" key="1">
    <source>
        <dbReference type="EMBL" id="TFC45924.1"/>
    </source>
</evidence>
<dbReference type="RefSeq" id="WP_134451529.1">
    <property type="nucleotide sequence ID" value="NZ_SOFY01000056.1"/>
</dbReference>
<proteinExistence type="predicted"/>
<keyword evidence="2" id="KW-1185">Reference proteome</keyword>
<evidence type="ECO:0000313" key="2">
    <source>
        <dbReference type="Proteomes" id="UP000297403"/>
    </source>
</evidence>
<protein>
    <recommendedName>
        <fullName evidence="3">XRE family transcriptional regulator</fullName>
    </recommendedName>
</protein>
<dbReference type="Proteomes" id="UP000297403">
    <property type="component" value="Unassembled WGS sequence"/>
</dbReference>
<reference evidence="1 2" key="1">
    <citation type="submission" date="2019-03" db="EMBL/GenBank/DDBJ databases">
        <title>Genomics of glacier-inhabiting Cryobacterium strains.</title>
        <authorList>
            <person name="Liu Q."/>
            <person name="Xin Y.-H."/>
        </authorList>
    </citation>
    <scope>NUCLEOTIDE SEQUENCE [LARGE SCALE GENOMIC DNA]</scope>
    <source>
        <strain evidence="2">TMT1-22</strain>
    </source>
</reference>
<organism evidence="1 2">
    <name type="scientific">Cryobacterium shii</name>
    <dbReference type="NCBI Taxonomy" id="1259235"/>
    <lineage>
        <taxon>Bacteria</taxon>
        <taxon>Bacillati</taxon>
        <taxon>Actinomycetota</taxon>
        <taxon>Actinomycetes</taxon>
        <taxon>Micrococcales</taxon>
        <taxon>Microbacteriaceae</taxon>
        <taxon>Cryobacterium</taxon>
    </lineage>
</organism>
<evidence type="ECO:0008006" key="3">
    <source>
        <dbReference type="Google" id="ProtNLM"/>
    </source>
</evidence>
<dbReference type="EMBL" id="SOFY01000056">
    <property type="protein sequence ID" value="TFC45924.1"/>
    <property type="molecule type" value="Genomic_DNA"/>
</dbReference>
<name>A0AAQ2HFN4_9MICO</name>
<gene>
    <name evidence="1" type="ORF">E3O49_10450</name>
</gene>
<dbReference type="AlphaFoldDB" id="A0AAQ2HFN4"/>